<dbReference type="EMBL" id="JBHSKD010000018">
    <property type="protein sequence ID" value="MFC5177803.1"/>
    <property type="molecule type" value="Genomic_DNA"/>
</dbReference>
<comment type="caution">
    <text evidence="1">The sequence shown here is derived from an EMBL/GenBank/DDBJ whole genome shotgun (WGS) entry which is preliminary data.</text>
</comment>
<sequence>MSDLDRRSLLRAGAAAVTVAPLLTFAPAEAGQTRTKVFKGAFRNADTADWHYLPFRVPRGVRKIAVRYSYHPTDTGAGFSVNVVDIGIFDPSGTDLGNAKGFRGWSGGARREFFLTRTRATPGYLAGPITPGTWHIALGPYLIVPPGTPYKVEVTLHFGEPGPDFVPVPAPQEVPGTGPGWYRGDLHLHTVHSDGRRTQPQLQAAALEAGLDLMGSSEHNTCSATRTWGRHVAPGFLVVNGEEVTTRTGHWLALGLPPGTWIDWRYRADDGLLAQFTEQVHQLGGVAVAAHPKAAGGGNGWAYGYDDGVDAIEVWNGPWGSDDQATVATWHALLVNGTYLPAIGNSDAHNDTQTVGLAQTVYHLDTLSTAAVLDAIRGGHAWIAESSAVDLTFTASAGESTAGCGDHLGAAPDATATVKLDVTGVPGCVAQLRGPTSALGGVLADETGTITLQVDVPVADAAFVRAEVRRTPSAVDPLGNLTALPMVALTNPVFLGA</sequence>
<accession>A0ABW0BLA2</accession>
<dbReference type="Gene3D" id="3.20.20.140">
    <property type="entry name" value="Metal-dependent hydrolases"/>
    <property type="match status" value="1"/>
</dbReference>
<dbReference type="NCBIfam" id="NF038032">
    <property type="entry name" value="CehA_McbA_metalo"/>
    <property type="match status" value="1"/>
</dbReference>
<dbReference type="RefSeq" id="WP_378591150.1">
    <property type="nucleotide sequence ID" value="NZ_JBHSKD010000018.1"/>
</dbReference>
<organism evidence="1 2">
    <name type="scientific">Nocardioides taihuensis</name>
    <dbReference type="NCBI Taxonomy" id="1835606"/>
    <lineage>
        <taxon>Bacteria</taxon>
        <taxon>Bacillati</taxon>
        <taxon>Actinomycetota</taxon>
        <taxon>Actinomycetes</taxon>
        <taxon>Propionibacteriales</taxon>
        <taxon>Nocardioidaceae</taxon>
        <taxon>Nocardioides</taxon>
    </lineage>
</organism>
<evidence type="ECO:0000313" key="1">
    <source>
        <dbReference type="EMBL" id="MFC5177803.1"/>
    </source>
</evidence>
<proteinExistence type="predicted"/>
<dbReference type="Pfam" id="PF13263">
    <property type="entry name" value="PHP_C"/>
    <property type="match status" value="1"/>
</dbReference>
<dbReference type="PANTHER" id="PTHR42924">
    <property type="entry name" value="EXONUCLEASE"/>
    <property type="match status" value="1"/>
</dbReference>
<dbReference type="InterPro" id="IPR006311">
    <property type="entry name" value="TAT_signal"/>
</dbReference>
<dbReference type="InterPro" id="IPR016195">
    <property type="entry name" value="Pol/histidinol_Pase-like"/>
</dbReference>
<gene>
    <name evidence="1" type="ORF">ACFPGP_14065</name>
</gene>
<dbReference type="PANTHER" id="PTHR42924:SF3">
    <property type="entry name" value="POLYMERASE_HISTIDINOL PHOSPHATASE N-TERMINAL DOMAIN-CONTAINING PROTEIN"/>
    <property type="match status" value="1"/>
</dbReference>
<keyword evidence="2" id="KW-1185">Reference proteome</keyword>
<dbReference type="SUPFAM" id="SSF89550">
    <property type="entry name" value="PHP domain-like"/>
    <property type="match status" value="1"/>
</dbReference>
<protein>
    <submittedName>
        <fullName evidence="1">CehA/McbA family metallohydrolase</fullName>
    </submittedName>
</protein>
<dbReference type="InterPro" id="IPR052018">
    <property type="entry name" value="PHP_domain"/>
</dbReference>
<evidence type="ECO:0000313" key="2">
    <source>
        <dbReference type="Proteomes" id="UP001596087"/>
    </source>
</evidence>
<name>A0ABW0BLA2_9ACTN</name>
<dbReference type="CDD" id="cd07432">
    <property type="entry name" value="PHP_HisPPase"/>
    <property type="match status" value="1"/>
</dbReference>
<dbReference type="Proteomes" id="UP001596087">
    <property type="component" value="Unassembled WGS sequence"/>
</dbReference>
<reference evidence="2" key="1">
    <citation type="journal article" date="2019" name="Int. J. Syst. Evol. Microbiol.">
        <title>The Global Catalogue of Microorganisms (GCM) 10K type strain sequencing project: providing services to taxonomists for standard genome sequencing and annotation.</title>
        <authorList>
            <consortium name="The Broad Institute Genomics Platform"/>
            <consortium name="The Broad Institute Genome Sequencing Center for Infectious Disease"/>
            <person name="Wu L."/>
            <person name="Ma J."/>
        </authorList>
    </citation>
    <scope>NUCLEOTIDE SEQUENCE [LARGE SCALE GENOMIC DNA]</scope>
    <source>
        <strain evidence="2">DFY41</strain>
    </source>
</reference>
<dbReference type="PROSITE" id="PS51318">
    <property type="entry name" value="TAT"/>
    <property type="match status" value="1"/>
</dbReference>